<dbReference type="PANTHER" id="PTHR11767:SF113">
    <property type="entry name" value="INWARDLY RECTIFYING POTASSIUM CHANNEL 2, ISOFORM D"/>
    <property type="match status" value="1"/>
</dbReference>
<evidence type="ECO:0000256" key="7">
    <source>
        <dbReference type="ARBA" id="ARBA00022989"/>
    </source>
</evidence>
<evidence type="ECO:0000256" key="1">
    <source>
        <dbReference type="ARBA" id="ARBA00004141"/>
    </source>
</evidence>
<feature type="transmembrane region" description="Helical" evidence="12">
    <location>
        <begin position="98"/>
        <end position="120"/>
    </location>
</feature>
<gene>
    <name evidence="15" type="ORF">CEUTPL_LOCUS8533</name>
</gene>
<organism evidence="15 16">
    <name type="scientific">Ceutorhynchus assimilis</name>
    <name type="common">cabbage seed weevil</name>
    <dbReference type="NCBI Taxonomy" id="467358"/>
    <lineage>
        <taxon>Eukaryota</taxon>
        <taxon>Metazoa</taxon>
        <taxon>Ecdysozoa</taxon>
        <taxon>Arthropoda</taxon>
        <taxon>Hexapoda</taxon>
        <taxon>Insecta</taxon>
        <taxon>Pterygota</taxon>
        <taxon>Neoptera</taxon>
        <taxon>Endopterygota</taxon>
        <taxon>Coleoptera</taxon>
        <taxon>Polyphaga</taxon>
        <taxon>Cucujiformia</taxon>
        <taxon>Curculionidae</taxon>
        <taxon>Ceutorhynchinae</taxon>
        <taxon>Ceutorhynchus</taxon>
    </lineage>
</organism>
<proteinExistence type="inferred from homology"/>
<feature type="domain" description="Potassium channel inwardly rectifying transmembrane" evidence="13">
    <location>
        <begin position="63"/>
        <end position="201"/>
    </location>
</feature>
<dbReference type="GO" id="GO:1990573">
    <property type="term" value="P:potassium ion import across plasma membrane"/>
    <property type="evidence" value="ECO:0007669"/>
    <property type="project" value="TreeGrafter"/>
</dbReference>
<keyword evidence="7 12" id="KW-1133">Transmembrane helix</keyword>
<dbReference type="Pfam" id="PF01007">
    <property type="entry name" value="IRK"/>
    <property type="match status" value="1"/>
</dbReference>
<comment type="similarity">
    <text evidence="11">Belongs to the inward rectifier-type potassium channel (TC 1.A.2.1) family.</text>
</comment>
<evidence type="ECO:0000256" key="11">
    <source>
        <dbReference type="RuleBase" id="RU003822"/>
    </source>
</evidence>
<dbReference type="SUPFAM" id="SSF81296">
    <property type="entry name" value="E set domains"/>
    <property type="match status" value="1"/>
</dbReference>
<dbReference type="InterPro" id="IPR014756">
    <property type="entry name" value="Ig_E-set"/>
</dbReference>
<dbReference type="InterPro" id="IPR040445">
    <property type="entry name" value="Kir_TM"/>
</dbReference>
<keyword evidence="2 11" id="KW-0813">Transport</keyword>
<dbReference type="PRINTS" id="PR01320">
    <property type="entry name" value="KIRCHANNEL"/>
</dbReference>
<dbReference type="SUPFAM" id="SSF81324">
    <property type="entry name" value="Voltage-gated potassium channels"/>
    <property type="match status" value="1"/>
</dbReference>
<dbReference type="InterPro" id="IPR041647">
    <property type="entry name" value="IRK_C"/>
</dbReference>
<keyword evidence="8 11" id="KW-0406">Ion transport</keyword>
<evidence type="ECO:0000259" key="13">
    <source>
        <dbReference type="Pfam" id="PF01007"/>
    </source>
</evidence>
<evidence type="ECO:0000259" key="14">
    <source>
        <dbReference type="Pfam" id="PF17655"/>
    </source>
</evidence>
<keyword evidence="16" id="KW-1185">Reference proteome</keyword>
<accession>A0A9N9QQB0</accession>
<keyword evidence="6 11" id="KW-0630">Potassium</keyword>
<evidence type="ECO:0000256" key="2">
    <source>
        <dbReference type="ARBA" id="ARBA00022448"/>
    </source>
</evidence>
<evidence type="ECO:0000313" key="15">
    <source>
        <dbReference type="EMBL" id="CAG9767981.1"/>
    </source>
</evidence>
<dbReference type="GO" id="GO:0005886">
    <property type="term" value="C:plasma membrane"/>
    <property type="evidence" value="ECO:0007669"/>
    <property type="project" value="TreeGrafter"/>
</dbReference>
<keyword evidence="4 11" id="KW-0812">Transmembrane</keyword>
<keyword evidence="9 12" id="KW-0472">Membrane</keyword>
<dbReference type="InterPro" id="IPR016449">
    <property type="entry name" value="K_chnl_inward-rec_Kir"/>
</dbReference>
<dbReference type="OrthoDB" id="273257at2759"/>
<dbReference type="AlphaFoldDB" id="A0A9N9QQB0"/>
<evidence type="ECO:0000256" key="12">
    <source>
        <dbReference type="SAM" id="Phobius"/>
    </source>
</evidence>
<keyword evidence="3 11" id="KW-0633">Potassium transport</keyword>
<evidence type="ECO:0000256" key="3">
    <source>
        <dbReference type="ARBA" id="ARBA00022538"/>
    </source>
</evidence>
<evidence type="ECO:0000256" key="9">
    <source>
        <dbReference type="ARBA" id="ARBA00023136"/>
    </source>
</evidence>
<evidence type="ECO:0000313" key="16">
    <source>
        <dbReference type="Proteomes" id="UP001152799"/>
    </source>
</evidence>
<dbReference type="GO" id="GO:0034702">
    <property type="term" value="C:monoatomic ion channel complex"/>
    <property type="evidence" value="ECO:0007669"/>
    <property type="project" value="UniProtKB-KW"/>
</dbReference>
<evidence type="ECO:0000256" key="5">
    <source>
        <dbReference type="ARBA" id="ARBA00022882"/>
    </source>
</evidence>
<dbReference type="Pfam" id="PF17655">
    <property type="entry name" value="IRK_C"/>
    <property type="match status" value="1"/>
</dbReference>
<dbReference type="GO" id="GO:0005242">
    <property type="term" value="F:inward rectifier potassium channel activity"/>
    <property type="evidence" value="ECO:0007669"/>
    <property type="project" value="InterPro"/>
</dbReference>
<protein>
    <submittedName>
        <fullName evidence="15">Uncharacterized protein</fullName>
    </submittedName>
</protein>
<feature type="domain" description="Inward rectifier potassium channel C-terminal" evidence="14">
    <location>
        <begin position="210"/>
        <end position="375"/>
    </location>
</feature>
<dbReference type="Proteomes" id="UP001152799">
    <property type="component" value="Chromosome 4"/>
</dbReference>
<dbReference type="InterPro" id="IPR013518">
    <property type="entry name" value="K_chnl_inward-rec_Kir_cyto"/>
</dbReference>
<dbReference type="Gene3D" id="2.60.40.1400">
    <property type="entry name" value="G protein-activated inward rectifier potassium channel 1"/>
    <property type="match status" value="1"/>
</dbReference>
<name>A0A9N9QQB0_9CUCU</name>
<evidence type="ECO:0000256" key="4">
    <source>
        <dbReference type="ARBA" id="ARBA00022692"/>
    </source>
</evidence>
<dbReference type="Gene3D" id="1.10.287.70">
    <property type="match status" value="1"/>
</dbReference>
<dbReference type="EMBL" id="OU892280">
    <property type="protein sequence ID" value="CAG9767981.1"/>
    <property type="molecule type" value="Genomic_DNA"/>
</dbReference>
<evidence type="ECO:0000256" key="8">
    <source>
        <dbReference type="ARBA" id="ARBA00023065"/>
    </source>
</evidence>
<sequence length="399" mass="46063">MSDNKDVLVQFLQSEHNTNDDIDFPVIFRKQVSIISSNKNDSLRRNTPIRPFSQYNKCDARMVTKRGKVRVYFKKIPQKSIQYAKDLWNTLANMQWRWLLLVVVVVNVLAYTTCGLLFYYDSWISGDFDPDEDHRVCIAGMQSTLNYFMLGIETISTTGYGYLHPTEYCKLYFVVLAVSTLSSIVVDGVFISVVYAKLNKPKDRNIFGQIFSKKAVIAMRNGRLCVIIRVNDRDGRHWINTNVHMYLVTDIHTKEGESIRNYVMELKIQPVGMLFWPVDVVHEITEDSPLWKISADEMMNTRLEILVVVSGSSVKTGQSTKSQTSYLNKEIMWGYQFCPCLEYNNPKMKYVVNKKLFNITIHQEVPVCSAKVLADLQKQVNDDRRKSAELGQINGEIHF</sequence>
<comment type="subcellular location">
    <subcellularLocation>
        <location evidence="1 11">Membrane</location>
        <topology evidence="1 11">Multi-pass membrane protein</topology>
    </subcellularLocation>
</comment>
<reference evidence="15" key="1">
    <citation type="submission" date="2022-01" db="EMBL/GenBank/DDBJ databases">
        <authorList>
            <person name="King R."/>
        </authorList>
    </citation>
    <scope>NUCLEOTIDE SEQUENCE</scope>
</reference>
<evidence type="ECO:0000256" key="6">
    <source>
        <dbReference type="ARBA" id="ARBA00022958"/>
    </source>
</evidence>
<dbReference type="GO" id="GO:0034765">
    <property type="term" value="P:regulation of monoatomic ion transmembrane transport"/>
    <property type="evidence" value="ECO:0007669"/>
    <property type="project" value="TreeGrafter"/>
</dbReference>
<evidence type="ECO:0000256" key="10">
    <source>
        <dbReference type="ARBA" id="ARBA00023303"/>
    </source>
</evidence>
<keyword evidence="5 11" id="KW-0851">Voltage-gated channel</keyword>
<keyword evidence="10 11" id="KW-0407">Ion channel</keyword>
<feature type="transmembrane region" description="Helical" evidence="12">
    <location>
        <begin position="171"/>
        <end position="196"/>
    </location>
</feature>
<dbReference type="PANTHER" id="PTHR11767">
    <property type="entry name" value="INWARD RECTIFIER POTASSIUM CHANNEL"/>
    <property type="match status" value="1"/>
</dbReference>